<evidence type="ECO:0000256" key="1">
    <source>
        <dbReference type="ARBA" id="ARBA00004651"/>
    </source>
</evidence>
<feature type="domain" description="Major facilitator superfamily (MFS) profile" evidence="8">
    <location>
        <begin position="1"/>
        <end position="408"/>
    </location>
</feature>
<keyword evidence="4 7" id="KW-0812">Transmembrane</keyword>
<protein>
    <submittedName>
        <fullName evidence="9">MFS transporter</fullName>
    </submittedName>
</protein>
<organism evidence="9 10">
    <name type="scientific">Arthrobacter nitrophenolicus</name>
    <dbReference type="NCBI Taxonomy" id="683150"/>
    <lineage>
        <taxon>Bacteria</taxon>
        <taxon>Bacillati</taxon>
        <taxon>Actinomycetota</taxon>
        <taxon>Actinomycetes</taxon>
        <taxon>Micrococcales</taxon>
        <taxon>Micrococcaceae</taxon>
        <taxon>Arthrobacter</taxon>
    </lineage>
</organism>
<evidence type="ECO:0000256" key="6">
    <source>
        <dbReference type="ARBA" id="ARBA00023136"/>
    </source>
</evidence>
<feature type="transmembrane region" description="Helical" evidence="7">
    <location>
        <begin position="12"/>
        <end position="30"/>
    </location>
</feature>
<dbReference type="EMBL" id="SMZQ01000002">
    <property type="protein sequence ID" value="TDL40089.1"/>
    <property type="molecule type" value="Genomic_DNA"/>
</dbReference>
<evidence type="ECO:0000259" key="8">
    <source>
        <dbReference type="PROSITE" id="PS50850"/>
    </source>
</evidence>
<dbReference type="PANTHER" id="PTHR43045:SF1">
    <property type="entry name" value="SHIKIMATE TRANSPORTER"/>
    <property type="match status" value="1"/>
</dbReference>
<accession>A0A4R5Y647</accession>
<dbReference type="OrthoDB" id="8953821at2"/>
<feature type="transmembrane region" description="Helical" evidence="7">
    <location>
        <begin position="36"/>
        <end position="60"/>
    </location>
</feature>
<sequence length="416" mass="44068">MVALTGTSLEWYDFAIYSAASALVFGQVFFSSSDPLAGTLAAFATYAVGYVARPLGGVLFGRLGDRIGRKKVLVWTLLLIGIATFAVGLIPAYATIGITAPILLVFLRLCQGVGVGGEWAGAVLISAEHGDPSKRGLFGSAAQIGPPLGNLMANGALALLALMPKEDFLSWGWRIAFLISAVLVVVGLVIRFKIEETPVFEAIQEQGLTPKSPLADLFRTERKALLAATMSRIAPDVMYALSTVFILTYATREFGLQPGQALLAVVIGSACQVFMVPAAGYLSDRMNRRLVTAVGAGLSVIYPFVFFPLMATGYIGIVLAVIFGLLCNSLMYGPQAALVSEQFSPRLRYAGSSMAYTIGGVFGGAIAPLLFTWLLGTYGTWLPLAFYIVVVATITLIGVGLAKNPDARELAGHSVY</sequence>
<dbReference type="PANTHER" id="PTHR43045">
    <property type="entry name" value="SHIKIMATE TRANSPORTER"/>
    <property type="match status" value="1"/>
</dbReference>
<evidence type="ECO:0000256" key="7">
    <source>
        <dbReference type="SAM" id="Phobius"/>
    </source>
</evidence>
<evidence type="ECO:0000256" key="3">
    <source>
        <dbReference type="ARBA" id="ARBA00022475"/>
    </source>
</evidence>
<dbReference type="GO" id="GO:0005886">
    <property type="term" value="C:plasma membrane"/>
    <property type="evidence" value="ECO:0007669"/>
    <property type="project" value="UniProtKB-SubCell"/>
</dbReference>
<dbReference type="InterPro" id="IPR036259">
    <property type="entry name" value="MFS_trans_sf"/>
</dbReference>
<dbReference type="GO" id="GO:0022857">
    <property type="term" value="F:transmembrane transporter activity"/>
    <property type="evidence" value="ECO:0007669"/>
    <property type="project" value="InterPro"/>
</dbReference>
<reference evidence="9 10" key="1">
    <citation type="submission" date="2019-03" db="EMBL/GenBank/DDBJ databases">
        <title>Genome Sequencing and Assembly of Various Microbes Isolated from Partially Reclaimed Soil and Acid Mine Drainage (AMD) Site.</title>
        <authorList>
            <person name="Steinbock B."/>
            <person name="Bechtold R."/>
            <person name="Sevigny J.L."/>
            <person name="Thomas D."/>
            <person name="Cuthill L.R."/>
            <person name="Aveiro Johannsen E.J."/>
            <person name="Thomas K."/>
            <person name="Ghosh A."/>
        </authorList>
    </citation>
    <scope>NUCLEOTIDE SEQUENCE [LARGE SCALE GENOMIC DNA]</scope>
    <source>
        <strain evidence="9 10">S-A1</strain>
    </source>
</reference>
<dbReference type="InterPro" id="IPR020846">
    <property type="entry name" value="MFS_dom"/>
</dbReference>
<evidence type="ECO:0000313" key="10">
    <source>
        <dbReference type="Proteomes" id="UP000294621"/>
    </source>
</evidence>
<keyword evidence="2" id="KW-0813">Transport</keyword>
<keyword evidence="3" id="KW-1003">Cell membrane</keyword>
<comment type="caution">
    <text evidence="9">The sequence shown here is derived from an EMBL/GenBank/DDBJ whole genome shotgun (WGS) entry which is preliminary data.</text>
</comment>
<evidence type="ECO:0000256" key="4">
    <source>
        <dbReference type="ARBA" id="ARBA00022692"/>
    </source>
</evidence>
<evidence type="ECO:0000256" key="2">
    <source>
        <dbReference type="ARBA" id="ARBA00022448"/>
    </source>
</evidence>
<comment type="subcellular location">
    <subcellularLocation>
        <location evidence="1">Cell membrane</location>
        <topology evidence="1">Multi-pass membrane protein</topology>
    </subcellularLocation>
</comment>
<feature type="transmembrane region" description="Helical" evidence="7">
    <location>
        <begin position="72"/>
        <end position="96"/>
    </location>
</feature>
<name>A0A4R5Y647_9MICC</name>
<dbReference type="InterPro" id="IPR011701">
    <property type="entry name" value="MFS"/>
</dbReference>
<feature type="transmembrane region" description="Helical" evidence="7">
    <location>
        <begin position="354"/>
        <end position="375"/>
    </location>
</feature>
<dbReference type="SUPFAM" id="SSF103473">
    <property type="entry name" value="MFS general substrate transporter"/>
    <property type="match status" value="1"/>
</dbReference>
<dbReference type="Proteomes" id="UP000294621">
    <property type="component" value="Unassembled WGS sequence"/>
</dbReference>
<feature type="transmembrane region" description="Helical" evidence="7">
    <location>
        <begin position="381"/>
        <end position="402"/>
    </location>
</feature>
<evidence type="ECO:0000313" key="9">
    <source>
        <dbReference type="EMBL" id="TDL40089.1"/>
    </source>
</evidence>
<proteinExistence type="predicted"/>
<feature type="transmembrane region" description="Helical" evidence="7">
    <location>
        <begin position="262"/>
        <end position="283"/>
    </location>
</feature>
<keyword evidence="5 7" id="KW-1133">Transmembrane helix</keyword>
<dbReference type="AlphaFoldDB" id="A0A4R5Y647"/>
<dbReference type="CDD" id="cd17369">
    <property type="entry name" value="MFS_ShiA_like"/>
    <property type="match status" value="1"/>
</dbReference>
<feature type="transmembrane region" description="Helical" evidence="7">
    <location>
        <begin position="168"/>
        <end position="190"/>
    </location>
</feature>
<keyword evidence="6 7" id="KW-0472">Membrane</keyword>
<evidence type="ECO:0000256" key="5">
    <source>
        <dbReference type="ARBA" id="ARBA00022989"/>
    </source>
</evidence>
<dbReference type="PROSITE" id="PS50850">
    <property type="entry name" value="MFS"/>
    <property type="match status" value="1"/>
</dbReference>
<feature type="transmembrane region" description="Helical" evidence="7">
    <location>
        <begin position="313"/>
        <end position="333"/>
    </location>
</feature>
<feature type="transmembrane region" description="Helical" evidence="7">
    <location>
        <begin position="290"/>
        <end position="307"/>
    </location>
</feature>
<dbReference type="Gene3D" id="1.20.1250.20">
    <property type="entry name" value="MFS general substrate transporter like domains"/>
    <property type="match status" value="2"/>
</dbReference>
<gene>
    <name evidence="9" type="ORF">E2R57_04115</name>
</gene>
<feature type="transmembrane region" description="Helical" evidence="7">
    <location>
        <begin position="233"/>
        <end position="250"/>
    </location>
</feature>
<dbReference type="Pfam" id="PF07690">
    <property type="entry name" value="MFS_1"/>
    <property type="match status" value="1"/>
</dbReference>